<dbReference type="NCBIfam" id="TIGR04056">
    <property type="entry name" value="OMP_RagA_SusC"/>
    <property type="match status" value="1"/>
</dbReference>
<evidence type="ECO:0000259" key="11">
    <source>
        <dbReference type="Pfam" id="PF00593"/>
    </source>
</evidence>
<evidence type="ECO:0000256" key="8">
    <source>
        <dbReference type="PROSITE-ProRule" id="PRU01360"/>
    </source>
</evidence>
<dbReference type="AlphaFoldDB" id="A0A3D9BEA9"/>
<dbReference type="InterPro" id="IPR000531">
    <property type="entry name" value="Beta-barrel_TonB"/>
</dbReference>
<keyword evidence="4 8" id="KW-0812">Transmembrane</keyword>
<dbReference type="GO" id="GO:0009279">
    <property type="term" value="C:cell outer membrane"/>
    <property type="evidence" value="ECO:0007669"/>
    <property type="project" value="UniProtKB-SubCell"/>
</dbReference>
<keyword evidence="2 8" id="KW-0813">Transport</keyword>
<dbReference type="InterPro" id="IPR012910">
    <property type="entry name" value="Plug_dom"/>
</dbReference>
<feature type="domain" description="TonB-dependent receptor plug" evidence="12">
    <location>
        <begin position="50"/>
        <end position="156"/>
    </location>
</feature>
<evidence type="ECO:0000256" key="3">
    <source>
        <dbReference type="ARBA" id="ARBA00022452"/>
    </source>
</evidence>
<evidence type="ECO:0000256" key="6">
    <source>
        <dbReference type="ARBA" id="ARBA00023136"/>
    </source>
</evidence>
<organism evidence="13 14">
    <name type="scientific">Candidatus Chryseobacterium massiliense</name>
    <dbReference type="NCBI Taxonomy" id="204089"/>
    <lineage>
        <taxon>Bacteria</taxon>
        <taxon>Pseudomonadati</taxon>
        <taxon>Bacteroidota</taxon>
        <taxon>Flavobacteriia</taxon>
        <taxon>Flavobacteriales</taxon>
        <taxon>Weeksellaceae</taxon>
        <taxon>Chryseobacterium group</taxon>
        <taxon>Chryseobacterium</taxon>
    </lineage>
</organism>
<keyword evidence="3 8" id="KW-1134">Transmembrane beta strand</keyword>
<keyword evidence="14" id="KW-1185">Reference proteome</keyword>
<feature type="signal peptide" evidence="10">
    <location>
        <begin position="1"/>
        <end position="18"/>
    </location>
</feature>
<dbReference type="InterPro" id="IPR023996">
    <property type="entry name" value="TonB-dep_OMP_SusC/RagA"/>
</dbReference>
<dbReference type="Gene3D" id="2.40.170.20">
    <property type="entry name" value="TonB-dependent receptor, beta-barrel domain"/>
    <property type="match status" value="1"/>
</dbReference>
<sequence length="993" mass="108348">MKKLTASVLLVVLSSSFAMVKAQNGDTLRTQKIEEVVVTGALGIKKRADEFTASNKVVGSAELNQAANPNAAQALIGKVGGLQINTTNNSVDSSTRIVLRGPRSITGNNQALIVIDNVISSSAVFQQLPPEIIENVNVIKGPAGSALYGEKGSNGVIIVTTKRGAKSEKIQFNITSSVDISSVYKLPITQNRYGNGIQDATYGSQDYGGTNYVPWENTSWGPAFSSSLGGQMVASGLPNADGTFVMTPYQYNKDNIGKFFKNGVIMQNGVSMNVGGPDSYAFLSINRTENDFMVEGDKLKRNSILFKGGKKFGKLRIDGNFNLIDQRTTQTDSNLYDDLIQTPNTVNVRDFRDRGLEGHWTAYAQNPYWTIANVRDNRQSTYLNAIIGVEYAFTDHISLSYNGNLNTSASTGTSYNNGFAFETIYDNTGTGIDGLGLHDFGQTDIRSNFFQSTSRTRNYYGDLMLNFNYELSSDFGLKANLGNNIQDNYNTYNQVGGYDLQTPGFYNINNVLTPEKFYNLSNGFIRNRSFAVFANVDLSFKDYLFLNATYRYEKSSVTSDYKIPDNNRGYSYYSAGLSFIATKAFPSIKNDILNYAKLTGAYTRTGNTSNVAPYAIDQIGVFPTGYPFNSLSSYIFATSKTSRDVKPEYPETFEAGLNLGLFKDRITIEASAYHTKTADLITFGNVSNASGIARLQDNVGDMTNRGFDVDLGLIPIKTSDFEWRLGGSFTTYKTKVTDLGEGIDEVNLLSYSSPAVGIFAIKGQESQMIKGTKYQRDPNGNIIVGANGVPLTTSTFEVLGKVNPDYIIGMTTSIRYKGFTLSGVADYRTGNSFVSITKRLLGFTGGLEKTAEFDRSQGYIVPGSVQNTGTAANPIYTPNTTPVLGLNNYTGVTNYFTGAYLSTGEEFVVDGTALKVREIALSYKIPSSVLSNTFINSMTLGVYARNPFVIYAKDNRNYADPETSSTTGNAAGVALTGQYPTARNFGFNINVTF</sequence>
<comment type="caution">
    <text evidence="13">The sequence shown here is derived from an EMBL/GenBank/DDBJ whole genome shotgun (WGS) entry which is preliminary data.</text>
</comment>
<feature type="domain" description="TonB-dependent receptor-like beta-barrel" evidence="11">
    <location>
        <begin position="330"/>
        <end position="759"/>
    </location>
</feature>
<evidence type="ECO:0000256" key="9">
    <source>
        <dbReference type="RuleBase" id="RU003357"/>
    </source>
</evidence>
<dbReference type="Pfam" id="PF07715">
    <property type="entry name" value="Plug"/>
    <property type="match status" value="1"/>
</dbReference>
<keyword evidence="6 8" id="KW-0472">Membrane</keyword>
<dbReference type="EMBL" id="QNVU01000006">
    <property type="protein sequence ID" value="REC51859.1"/>
    <property type="molecule type" value="Genomic_DNA"/>
</dbReference>
<gene>
    <name evidence="13" type="ORF">DRF68_04630</name>
</gene>
<dbReference type="PROSITE" id="PS52016">
    <property type="entry name" value="TONB_DEPENDENT_REC_3"/>
    <property type="match status" value="1"/>
</dbReference>
<name>A0A3D9BEA9_9FLAO</name>
<dbReference type="RefSeq" id="WP_116097093.1">
    <property type="nucleotide sequence ID" value="NZ_QNVU01000006.1"/>
</dbReference>
<evidence type="ECO:0000256" key="2">
    <source>
        <dbReference type="ARBA" id="ARBA00022448"/>
    </source>
</evidence>
<evidence type="ECO:0000256" key="5">
    <source>
        <dbReference type="ARBA" id="ARBA00023077"/>
    </source>
</evidence>
<dbReference type="SUPFAM" id="SSF56935">
    <property type="entry name" value="Porins"/>
    <property type="match status" value="1"/>
</dbReference>
<comment type="similarity">
    <text evidence="8 9">Belongs to the TonB-dependent receptor family.</text>
</comment>
<dbReference type="Gene3D" id="2.170.130.10">
    <property type="entry name" value="TonB-dependent receptor, plug domain"/>
    <property type="match status" value="1"/>
</dbReference>
<dbReference type="Pfam" id="PF00593">
    <property type="entry name" value="TonB_dep_Rec_b-barrel"/>
    <property type="match status" value="1"/>
</dbReference>
<dbReference type="InterPro" id="IPR036942">
    <property type="entry name" value="Beta-barrel_TonB_sf"/>
</dbReference>
<evidence type="ECO:0000256" key="4">
    <source>
        <dbReference type="ARBA" id="ARBA00022692"/>
    </source>
</evidence>
<dbReference type="InterPro" id="IPR039426">
    <property type="entry name" value="TonB-dep_rcpt-like"/>
</dbReference>
<evidence type="ECO:0000256" key="10">
    <source>
        <dbReference type="SAM" id="SignalP"/>
    </source>
</evidence>
<dbReference type="InterPro" id="IPR037066">
    <property type="entry name" value="Plug_dom_sf"/>
</dbReference>
<evidence type="ECO:0000256" key="1">
    <source>
        <dbReference type="ARBA" id="ARBA00004571"/>
    </source>
</evidence>
<comment type="subcellular location">
    <subcellularLocation>
        <location evidence="1 8">Cell outer membrane</location>
        <topology evidence="1 8">Multi-pass membrane protein</topology>
    </subcellularLocation>
</comment>
<proteinExistence type="inferred from homology"/>
<evidence type="ECO:0000259" key="12">
    <source>
        <dbReference type="Pfam" id="PF07715"/>
    </source>
</evidence>
<reference evidence="13 14" key="1">
    <citation type="journal article" date="2004" name="Emerg. Infect. Dis.">
        <title>Amoebae-resisting bacteria isolated from human nasal swabs by amoebal coculture.</title>
        <authorList>
            <person name="Greub G."/>
            <person name="La Scola B."/>
            <person name="Raoult D."/>
        </authorList>
    </citation>
    <scope>NUCLEOTIDE SEQUENCE [LARGE SCALE GENOMIC DNA]</scope>
    <source>
        <strain evidence="13 14">CCUG 51329</strain>
    </source>
</reference>
<keyword evidence="5 9" id="KW-0798">TonB box</keyword>
<keyword evidence="10" id="KW-0732">Signal</keyword>
<accession>A0A3D9BEA9</accession>
<evidence type="ECO:0000256" key="7">
    <source>
        <dbReference type="ARBA" id="ARBA00023237"/>
    </source>
</evidence>
<protein>
    <submittedName>
        <fullName evidence="13">SusC/RagA family TonB-linked outer membrane protein</fullName>
    </submittedName>
</protein>
<evidence type="ECO:0000313" key="13">
    <source>
        <dbReference type="EMBL" id="REC51859.1"/>
    </source>
</evidence>
<keyword evidence="7 8" id="KW-0998">Cell outer membrane</keyword>
<evidence type="ECO:0000313" key="14">
    <source>
        <dbReference type="Proteomes" id="UP000256924"/>
    </source>
</evidence>
<feature type="chain" id="PRO_5017696160" evidence="10">
    <location>
        <begin position="19"/>
        <end position="993"/>
    </location>
</feature>
<dbReference type="Proteomes" id="UP000256924">
    <property type="component" value="Unassembled WGS sequence"/>
</dbReference>